<dbReference type="Gene3D" id="3.40.50.410">
    <property type="entry name" value="von Willebrand factor, type A domain"/>
    <property type="match status" value="1"/>
</dbReference>
<evidence type="ECO:0000259" key="3">
    <source>
        <dbReference type="PROSITE" id="PS50234"/>
    </source>
</evidence>
<evidence type="ECO:0000313" key="5">
    <source>
        <dbReference type="WBParaSite" id="PSU_v2.g10434.t1"/>
    </source>
</evidence>
<dbReference type="Proteomes" id="UP000887577">
    <property type="component" value="Unplaced"/>
</dbReference>
<dbReference type="PANTHER" id="PTHR24020">
    <property type="entry name" value="COLLAGEN ALPHA"/>
    <property type="match status" value="1"/>
</dbReference>
<evidence type="ECO:0000256" key="2">
    <source>
        <dbReference type="SAM" id="SignalP"/>
    </source>
</evidence>
<dbReference type="InterPro" id="IPR002035">
    <property type="entry name" value="VWF_A"/>
</dbReference>
<accession>A0A914XR07</accession>
<dbReference type="AlphaFoldDB" id="A0A914XR07"/>
<sequence>MFVKLPIITAILAFIILYTKAAEESENSIKCDKSPLQAVFLFDISPTNSTYFSIQQQRVIETIKHIDVLTQERSISFGFVVFHRLPVLLSPLNSPKSSDSSKVKEQVENVRPRRHAEASPAKALDLAAEQIEKNGREGARSVVFLVHDGLSSDLIAETLEAVDRLREQNVEVFAITGSPNPNLLALSGYTHERNRIYASEADRFDFFESIDQIVGSCENAEKSSLPKLSTSLDSSPLKIKEASPFFKFDDTVTCSEKNENVDLMIVLDTSGSVYNAFEAERKLAENLIQNLNPIKFEKNMQNRI</sequence>
<protein>
    <submittedName>
        <fullName evidence="5">VWFA domain-containing protein</fullName>
    </submittedName>
</protein>
<dbReference type="InterPro" id="IPR050525">
    <property type="entry name" value="ECM_Assembly_Org"/>
</dbReference>
<feature type="domain" description="VWFA" evidence="3">
    <location>
        <begin position="37"/>
        <end position="232"/>
    </location>
</feature>
<dbReference type="CDD" id="cd00198">
    <property type="entry name" value="vWFA"/>
    <property type="match status" value="1"/>
</dbReference>
<evidence type="ECO:0000256" key="1">
    <source>
        <dbReference type="SAM" id="MobiDB-lite"/>
    </source>
</evidence>
<dbReference type="PANTHER" id="PTHR24020:SF84">
    <property type="entry name" value="VWFA DOMAIN-CONTAINING PROTEIN"/>
    <property type="match status" value="1"/>
</dbReference>
<dbReference type="SUPFAM" id="SSF53300">
    <property type="entry name" value="vWA-like"/>
    <property type="match status" value="2"/>
</dbReference>
<dbReference type="WBParaSite" id="PSU_v2.g10434.t1">
    <property type="protein sequence ID" value="PSU_v2.g10434.t1"/>
    <property type="gene ID" value="PSU_v2.g10434"/>
</dbReference>
<keyword evidence="4" id="KW-1185">Reference proteome</keyword>
<dbReference type="PROSITE" id="PS50234">
    <property type="entry name" value="VWFA"/>
    <property type="match status" value="1"/>
</dbReference>
<feature type="signal peptide" evidence="2">
    <location>
        <begin position="1"/>
        <end position="21"/>
    </location>
</feature>
<organism evidence="4 5">
    <name type="scientific">Panagrolaimus superbus</name>
    <dbReference type="NCBI Taxonomy" id="310955"/>
    <lineage>
        <taxon>Eukaryota</taxon>
        <taxon>Metazoa</taxon>
        <taxon>Ecdysozoa</taxon>
        <taxon>Nematoda</taxon>
        <taxon>Chromadorea</taxon>
        <taxon>Rhabditida</taxon>
        <taxon>Tylenchina</taxon>
        <taxon>Panagrolaimomorpha</taxon>
        <taxon>Panagrolaimoidea</taxon>
        <taxon>Panagrolaimidae</taxon>
        <taxon>Panagrolaimus</taxon>
    </lineage>
</organism>
<feature type="region of interest" description="Disordered" evidence="1">
    <location>
        <begin position="94"/>
        <end position="119"/>
    </location>
</feature>
<dbReference type="Pfam" id="PF00092">
    <property type="entry name" value="VWA"/>
    <property type="match status" value="1"/>
</dbReference>
<keyword evidence="2" id="KW-0732">Signal</keyword>
<feature type="compositionally biased region" description="Basic and acidic residues" evidence="1">
    <location>
        <begin position="99"/>
        <end position="117"/>
    </location>
</feature>
<proteinExistence type="predicted"/>
<feature type="chain" id="PRO_5038076988" evidence="2">
    <location>
        <begin position="22"/>
        <end position="304"/>
    </location>
</feature>
<reference evidence="5" key="1">
    <citation type="submission" date="2022-11" db="UniProtKB">
        <authorList>
            <consortium name="WormBaseParasite"/>
        </authorList>
    </citation>
    <scope>IDENTIFICATION</scope>
</reference>
<evidence type="ECO:0000313" key="4">
    <source>
        <dbReference type="Proteomes" id="UP000887577"/>
    </source>
</evidence>
<dbReference type="SMART" id="SM00327">
    <property type="entry name" value="VWA"/>
    <property type="match status" value="1"/>
</dbReference>
<name>A0A914XR07_9BILA</name>
<dbReference type="InterPro" id="IPR036465">
    <property type="entry name" value="vWFA_dom_sf"/>
</dbReference>